<protein>
    <submittedName>
        <fullName evidence="2">Uncharacterized protein</fullName>
    </submittedName>
</protein>
<feature type="transmembrane region" description="Helical" evidence="1">
    <location>
        <begin position="47"/>
        <end position="68"/>
    </location>
</feature>
<evidence type="ECO:0000313" key="2">
    <source>
        <dbReference type="EMBL" id="PPF66043.1"/>
    </source>
</evidence>
<sequence>MTTRTIDLHERVHALRRVASIPLIVVGAAVALVALLVGSALPVAGPVSGSVVTVLAALVLWLALRVVSARQGLGMGRERLGVVVLVACGAATLVIVPFLLGPAFLLGVLLFAVGWRLEDRRQWITGAVVAVVAIPLSRPLLEDAIAPYGRFVTGDPLIRASADDVVLLIIGFAVLGMGLLAWRREDRITRAPRA</sequence>
<proteinExistence type="predicted"/>
<feature type="transmembrane region" description="Helical" evidence="1">
    <location>
        <begin position="80"/>
        <end position="113"/>
    </location>
</feature>
<dbReference type="RefSeq" id="WP_104290941.1">
    <property type="nucleotide sequence ID" value="NZ_PSXY01000024.1"/>
</dbReference>
<feature type="transmembrane region" description="Helical" evidence="1">
    <location>
        <begin position="21"/>
        <end position="41"/>
    </location>
</feature>
<dbReference type="AlphaFoldDB" id="A0A2S5VRR5"/>
<evidence type="ECO:0000313" key="3">
    <source>
        <dbReference type="Proteomes" id="UP000239241"/>
    </source>
</evidence>
<gene>
    <name evidence="2" type="ORF">C5E16_12600</name>
</gene>
<name>A0A2S5VRR5_9MICO</name>
<comment type="caution">
    <text evidence="2">The sequence shown here is derived from an EMBL/GenBank/DDBJ whole genome shotgun (WGS) entry which is preliminary data.</text>
</comment>
<keyword evidence="1" id="KW-1133">Transmembrane helix</keyword>
<accession>A0A2S5VRR5</accession>
<keyword evidence="1" id="KW-0812">Transmembrane</keyword>
<organism evidence="2 3">
    <name type="scientific">Clavibacter michiganensis</name>
    <dbReference type="NCBI Taxonomy" id="28447"/>
    <lineage>
        <taxon>Bacteria</taxon>
        <taxon>Bacillati</taxon>
        <taxon>Actinomycetota</taxon>
        <taxon>Actinomycetes</taxon>
        <taxon>Micrococcales</taxon>
        <taxon>Microbacteriaceae</taxon>
        <taxon>Clavibacter</taxon>
    </lineage>
</organism>
<evidence type="ECO:0000256" key="1">
    <source>
        <dbReference type="SAM" id="Phobius"/>
    </source>
</evidence>
<reference evidence="2 3" key="1">
    <citation type="submission" date="2018-02" db="EMBL/GenBank/DDBJ databases">
        <title>Bacteriophage NCPPB3778 and a type I-E CRISPR drive the evolution of the US Biological Select Agent, Rathayibacter toxicus.</title>
        <authorList>
            <person name="Davis E.W.II."/>
            <person name="Tabima J.F."/>
            <person name="Weisberg A.J."/>
            <person name="Lopes L.D."/>
            <person name="Wiseman M.S."/>
            <person name="Wiseman M.S."/>
            <person name="Pupko T."/>
            <person name="Belcher M.S."/>
            <person name="Sechler A.J."/>
            <person name="Tancos M.A."/>
            <person name="Schroeder B.K."/>
            <person name="Murray T.D."/>
            <person name="Luster D.G."/>
            <person name="Schneider W.L."/>
            <person name="Rogers E."/>
            <person name="Andreote F.D."/>
            <person name="Grunwald N.J."/>
            <person name="Putnam M.L."/>
            <person name="Chang J.H."/>
        </authorList>
    </citation>
    <scope>NUCLEOTIDE SEQUENCE [LARGE SCALE GENOMIC DNA]</scope>
    <source>
        <strain evidence="2 3">AY1B3</strain>
    </source>
</reference>
<dbReference type="EMBL" id="PSXY01000024">
    <property type="protein sequence ID" value="PPF66043.1"/>
    <property type="molecule type" value="Genomic_DNA"/>
</dbReference>
<dbReference type="Proteomes" id="UP000239241">
    <property type="component" value="Unassembled WGS sequence"/>
</dbReference>
<keyword evidence="1" id="KW-0472">Membrane</keyword>
<feature type="transmembrane region" description="Helical" evidence="1">
    <location>
        <begin position="165"/>
        <end position="182"/>
    </location>
</feature>